<dbReference type="EMBL" id="DSUT01000088">
    <property type="protein sequence ID" value="HGK28172.1"/>
    <property type="molecule type" value="Genomic_DNA"/>
</dbReference>
<evidence type="ECO:0000256" key="6">
    <source>
        <dbReference type="SAM" id="Phobius"/>
    </source>
</evidence>
<proteinExistence type="inferred from homology"/>
<dbReference type="PANTHER" id="PTHR10057">
    <property type="entry name" value="PERIPHERAL-TYPE BENZODIAZEPINE RECEPTOR"/>
    <property type="match status" value="1"/>
</dbReference>
<keyword evidence="3 6" id="KW-0812">Transmembrane</keyword>
<keyword evidence="5 6" id="KW-0472">Membrane</keyword>
<evidence type="ECO:0000256" key="2">
    <source>
        <dbReference type="ARBA" id="ARBA00007524"/>
    </source>
</evidence>
<keyword evidence="4 6" id="KW-1133">Transmembrane helix</keyword>
<evidence type="ECO:0000256" key="1">
    <source>
        <dbReference type="ARBA" id="ARBA00004141"/>
    </source>
</evidence>
<reference evidence="7" key="1">
    <citation type="journal article" date="2020" name="mSystems">
        <title>Genome- and Community-Level Interaction Insights into Carbon Utilization and Element Cycling Functions of Hydrothermarchaeota in Hydrothermal Sediment.</title>
        <authorList>
            <person name="Zhou Z."/>
            <person name="Liu Y."/>
            <person name="Xu W."/>
            <person name="Pan J."/>
            <person name="Luo Z.H."/>
            <person name="Li M."/>
        </authorList>
    </citation>
    <scope>NUCLEOTIDE SEQUENCE [LARGE SCALE GENOMIC DNA]</scope>
    <source>
        <strain evidence="7">SpSt-488</strain>
    </source>
</reference>
<dbReference type="PIRSF" id="PIRSF005859">
    <property type="entry name" value="PBR"/>
    <property type="match status" value="1"/>
</dbReference>
<dbReference type="GO" id="GO:0016020">
    <property type="term" value="C:membrane"/>
    <property type="evidence" value="ECO:0007669"/>
    <property type="project" value="UniProtKB-SubCell"/>
</dbReference>
<dbReference type="InterPro" id="IPR038330">
    <property type="entry name" value="TspO/MBR-related_sf"/>
</dbReference>
<feature type="transmembrane region" description="Helical" evidence="6">
    <location>
        <begin position="80"/>
        <end position="100"/>
    </location>
</feature>
<gene>
    <name evidence="7" type="ORF">ENS41_04380</name>
</gene>
<dbReference type="Gene3D" id="1.20.1260.100">
    <property type="entry name" value="TspO/MBR protein"/>
    <property type="match status" value="1"/>
</dbReference>
<evidence type="ECO:0000256" key="3">
    <source>
        <dbReference type="ARBA" id="ARBA00022692"/>
    </source>
</evidence>
<evidence type="ECO:0000256" key="5">
    <source>
        <dbReference type="ARBA" id="ARBA00023136"/>
    </source>
</evidence>
<sequence>MRAQDIVKLVVSLLLPLGSGAIGGLATSAAIPTWYQELSKPAFSPPNWLFGPAWTVLYLLMGIAAFLVWRLGWGTPGVRIALAAFLGQLLLNALWSLLFFGLRSPLAGMVEIVVLWLAVGLTIVLFARVSIAAGLLLLPYIGWVTFAAVLNGAILALNR</sequence>
<comment type="similarity">
    <text evidence="2">Belongs to the TspO/BZRP family.</text>
</comment>
<accession>A0A7C4CAW5</accession>
<comment type="caution">
    <text evidence="7">The sequence shown here is derived from an EMBL/GenBank/DDBJ whole genome shotgun (WGS) entry which is preliminary data.</text>
</comment>
<feature type="transmembrane region" description="Helical" evidence="6">
    <location>
        <begin position="134"/>
        <end position="157"/>
    </location>
</feature>
<feature type="transmembrane region" description="Helical" evidence="6">
    <location>
        <begin position="106"/>
        <end position="127"/>
    </location>
</feature>
<dbReference type="Pfam" id="PF03073">
    <property type="entry name" value="TspO_MBR"/>
    <property type="match status" value="1"/>
</dbReference>
<protein>
    <submittedName>
        <fullName evidence="7">Tryptophan-rich sensory protein</fullName>
    </submittedName>
</protein>
<evidence type="ECO:0000313" key="7">
    <source>
        <dbReference type="EMBL" id="HGK28172.1"/>
    </source>
</evidence>
<dbReference type="GO" id="GO:0033013">
    <property type="term" value="P:tetrapyrrole metabolic process"/>
    <property type="evidence" value="ECO:0007669"/>
    <property type="project" value="UniProtKB-ARBA"/>
</dbReference>
<comment type="subcellular location">
    <subcellularLocation>
        <location evidence="1">Membrane</location>
        <topology evidence="1">Multi-pass membrane protein</topology>
    </subcellularLocation>
</comment>
<feature type="transmembrane region" description="Helical" evidence="6">
    <location>
        <begin position="52"/>
        <end position="73"/>
    </location>
</feature>
<organism evidence="7">
    <name type="scientific">candidate division WOR-3 bacterium</name>
    <dbReference type="NCBI Taxonomy" id="2052148"/>
    <lineage>
        <taxon>Bacteria</taxon>
        <taxon>Bacteria division WOR-3</taxon>
    </lineage>
</organism>
<evidence type="ECO:0000256" key="4">
    <source>
        <dbReference type="ARBA" id="ARBA00022989"/>
    </source>
</evidence>
<dbReference type="FunFam" id="1.20.1260.100:FF:000001">
    <property type="entry name" value="translocator protein 2"/>
    <property type="match status" value="1"/>
</dbReference>
<dbReference type="InterPro" id="IPR004307">
    <property type="entry name" value="TspO_MBR"/>
</dbReference>
<dbReference type="CDD" id="cd15904">
    <property type="entry name" value="TSPO_MBR"/>
    <property type="match status" value="1"/>
</dbReference>
<name>A0A7C4CAW5_UNCW3</name>
<dbReference type="AlphaFoldDB" id="A0A7C4CAW5"/>
<dbReference type="PANTHER" id="PTHR10057:SF0">
    <property type="entry name" value="TRANSLOCATOR PROTEIN"/>
    <property type="match status" value="1"/>
</dbReference>